<keyword evidence="5 7" id="KW-1133">Transmembrane helix</keyword>
<sequence length="242" mass="27564">MKKLEENKKENKERWLLTYSDMITLLMIFFIVMYTISSVNAEKFAKIANVLSKTFDGSQYAIGQYSGTSVVPGDLGNKGTSGVQNDLKEVEKQVNAFIKENNLQGKITDYINERGLVISLQDTLLFDLGSADVHLNEKDTVIKLGNMLKTLPNQIRVEGFTDNIPIYNNNFHSNWELSVIRATNVVKILVDEVKINPERISAVGYGEYRPIAPNDSDKNRQLNRRVDIVIMNVEYNKWEPKN</sequence>
<feature type="transmembrane region" description="Helical" evidence="7">
    <location>
        <begin position="16"/>
        <end position="36"/>
    </location>
</feature>
<dbReference type="Pfam" id="PF13677">
    <property type="entry name" value="MotB_plug"/>
    <property type="match status" value="1"/>
</dbReference>
<dbReference type="Pfam" id="PF00691">
    <property type="entry name" value="OmpA"/>
    <property type="match status" value="1"/>
</dbReference>
<keyword evidence="4 7" id="KW-0812">Transmembrane</keyword>
<feature type="domain" description="Motility protein B-like N-terminal" evidence="9">
    <location>
        <begin position="4"/>
        <end position="55"/>
    </location>
</feature>
<evidence type="ECO:0000256" key="7">
    <source>
        <dbReference type="SAM" id="Phobius"/>
    </source>
</evidence>
<protein>
    <submittedName>
        <fullName evidence="10">OmpA family protein</fullName>
    </submittedName>
</protein>
<dbReference type="CDD" id="cd07185">
    <property type="entry name" value="OmpA_C-like"/>
    <property type="match status" value="1"/>
</dbReference>
<dbReference type="InterPro" id="IPR025713">
    <property type="entry name" value="MotB-like_N_dom"/>
</dbReference>
<comment type="subcellular location">
    <subcellularLocation>
        <location evidence="1">Cell membrane</location>
        <topology evidence="1">Single-pass membrane protein</topology>
    </subcellularLocation>
</comment>
<evidence type="ECO:0000256" key="1">
    <source>
        <dbReference type="ARBA" id="ARBA00004162"/>
    </source>
</evidence>
<dbReference type="SUPFAM" id="SSF103088">
    <property type="entry name" value="OmpA-like"/>
    <property type="match status" value="1"/>
</dbReference>
<evidence type="ECO:0000259" key="9">
    <source>
        <dbReference type="Pfam" id="PF13677"/>
    </source>
</evidence>
<dbReference type="Proteomes" id="UP000671913">
    <property type="component" value="Chromosome"/>
</dbReference>
<reference evidence="10" key="1">
    <citation type="submission" date="2020-08" db="EMBL/GenBank/DDBJ databases">
        <title>Genomic insights into the carbon and energy metabolism of the first obligate autotrophic acetogenic bacterium Aceticella autotrophica gen. nov., sp. nov.</title>
        <authorList>
            <person name="Toshchakov S.V."/>
            <person name="Elcheninov A.G."/>
            <person name="Kublanov I.V."/>
            <person name="Frolov E.N."/>
            <person name="Lebedinsky A.V."/>
        </authorList>
    </citation>
    <scope>NUCLEOTIDE SEQUENCE</scope>
    <source>
        <strain evidence="10">3443-3Ac</strain>
    </source>
</reference>
<evidence type="ECO:0000256" key="5">
    <source>
        <dbReference type="ARBA" id="ARBA00022989"/>
    </source>
</evidence>
<keyword evidence="11" id="KW-1185">Reference proteome</keyword>
<evidence type="ECO:0000313" key="10">
    <source>
        <dbReference type="EMBL" id="QSZ26966.1"/>
    </source>
</evidence>
<organism evidence="10 11">
    <name type="scientific">Aceticella autotrophica</name>
    <dbReference type="NCBI Taxonomy" id="2755338"/>
    <lineage>
        <taxon>Bacteria</taxon>
        <taxon>Bacillati</taxon>
        <taxon>Bacillota</taxon>
        <taxon>Clostridia</taxon>
        <taxon>Thermoanaerobacterales</taxon>
        <taxon>Thermoanaerobacteraceae</taxon>
        <taxon>Aceticella</taxon>
    </lineage>
</organism>
<dbReference type="RefSeq" id="WP_284679656.1">
    <property type="nucleotide sequence ID" value="NZ_CP060096.1"/>
</dbReference>
<dbReference type="EMBL" id="CP060096">
    <property type="protein sequence ID" value="QSZ26966.1"/>
    <property type="molecule type" value="Genomic_DNA"/>
</dbReference>
<keyword evidence="3" id="KW-1003">Cell membrane</keyword>
<dbReference type="InterPro" id="IPR050330">
    <property type="entry name" value="Bact_OuterMem_StrucFunc"/>
</dbReference>
<proteinExistence type="inferred from homology"/>
<dbReference type="KEGG" id="aaut:ACETAC_08845"/>
<dbReference type="InterPro" id="IPR036737">
    <property type="entry name" value="OmpA-like_sf"/>
</dbReference>
<evidence type="ECO:0000313" key="11">
    <source>
        <dbReference type="Proteomes" id="UP000671913"/>
    </source>
</evidence>
<dbReference type="PANTHER" id="PTHR30329:SF21">
    <property type="entry name" value="LIPOPROTEIN YIAD-RELATED"/>
    <property type="match status" value="1"/>
</dbReference>
<evidence type="ECO:0000259" key="8">
    <source>
        <dbReference type="Pfam" id="PF00691"/>
    </source>
</evidence>
<dbReference type="Gene3D" id="3.30.1330.60">
    <property type="entry name" value="OmpA-like domain"/>
    <property type="match status" value="1"/>
</dbReference>
<evidence type="ECO:0000256" key="3">
    <source>
        <dbReference type="ARBA" id="ARBA00022475"/>
    </source>
</evidence>
<dbReference type="AlphaFoldDB" id="A0A975GA97"/>
<evidence type="ECO:0000256" key="2">
    <source>
        <dbReference type="ARBA" id="ARBA00008914"/>
    </source>
</evidence>
<evidence type="ECO:0000256" key="4">
    <source>
        <dbReference type="ARBA" id="ARBA00022692"/>
    </source>
</evidence>
<feature type="domain" description="OmpA-like" evidence="8">
    <location>
        <begin position="125"/>
        <end position="224"/>
    </location>
</feature>
<comment type="similarity">
    <text evidence="2">Belongs to the MotB family.</text>
</comment>
<gene>
    <name evidence="10" type="ORF">ACETAC_08845</name>
</gene>
<name>A0A975GA97_9THEO</name>
<keyword evidence="6 7" id="KW-0472">Membrane</keyword>
<accession>A0A975GA97</accession>
<dbReference type="InterPro" id="IPR006665">
    <property type="entry name" value="OmpA-like"/>
</dbReference>
<dbReference type="PANTHER" id="PTHR30329">
    <property type="entry name" value="STATOR ELEMENT OF FLAGELLAR MOTOR COMPLEX"/>
    <property type="match status" value="1"/>
</dbReference>
<evidence type="ECO:0000256" key="6">
    <source>
        <dbReference type="ARBA" id="ARBA00023136"/>
    </source>
</evidence>
<dbReference type="GO" id="GO:0005886">
    <property type="term" value="C:plasma membrane"/>
    <property type="evidence" value="ECO:0007669"/>
    <property type="project" value="UniProtKB-SubCell"/>
</dbReference>